<feature type="chain" id="PRO_5014225953" description="DUF2570 domain-containing protein" evidence="2">
    <location>
        <begin position="22"/>
        <end position="127"/>
    </location>
</feature>
<proteinExistence type="predicted"/>
<name>A0A0F3SD89_ECOLX</name>
<dbReference type="EMBL" id="UARW01000010">
    <property type="protein sequence ID" value="SQD04860.1"/>
    <property type="molecule type" value="Genomic_DNA"/>
</dbReference>
<protein>
    <recommendedName>
        <fullName evidence="13">DUF2570 domain-containing protein</fullName>
    </recommendedName>
</protein>
<sequence>MRNLLGLLLILAAAMSAGWQAHDWHDAKLKLAASEAAEQTRQIVVEVTQQSGEALEAKLAELRANEIHTERVIRTETIKSVFSNVCASDDYVRLFNESADQAERKLSGKPAGTLPGHVATSGRTDRK</sequence>
<evidence type="ECO:0000313" key="4">
    <source>
        <dbReference type="EMBL" id="SQD04860.1"/>
    </source>
</evidence>
<evidence type="ECO:0000313" key="9">
    <source>
        <dbReference type="Proteomes" id="UP000254079"/>
    </source>
</evidence>
<dbReference type="AlphaFoldDB" id="A0A0F3SD89"/>
<dbReference type="EMBL" id="UGCP01000002">
    <property type="protein sequence ID" value="STI85178.1"/>
    <property type="molecule type" value="Genomic_DNA"/>
</dbReference>
<evidence type="ECO:0000313" key="8">
    <source>
        <dbReference type="Proteomes" id="UP000250991"/>
    </source>
</evidence>
<evidence type="ECO:0000313" key="10">
    <source>
        <dbReference type="Proteomes" id="UP000254718"/>
    </source>
</evidence>
<keyword evidence="2" id="KW-0732">Signal</keyword>
<gene>
    <name evidence="3" type="ORF">BG944_003333</name>
    <name evidence="4" type="ORF">NCTC8009_05403</name>
    <name evidence="6" type="ORF">NCTC8179_00366</name>
    <name evidence="7" type="ORF">NCTC8333_02170</name>
    <name evidence="5" type="ORF">NCTC8622_04256</name>
</gene>
<dbReference type="RefSeq" id="WP_001245144.1">
    <property type="nucleotide sequence ID" value="NZ_BFZT01000150.1"/>
</dbReference>
<organism evidence="3 12">
    <name type="scientific">Escherichia coli</name>
    <dbReference type="NCBI Taxonomy" id="562"/>
    <lineage>
        <taxon>Bacteria</taxon>
        <taxon>Pseudomonadati</taxon>
        <taxon>Pseudomonadota</taxon>
        <taxon>Gammaproteobacteria</taxon>
        <taxon>Enterobacterales</taxon>
        <taxon>Enterobacteriaceae</taxon>
        <taxon>Escherichia</taxon>
    </lineage>
</organism>
<reference evidence="3 12" key="2">
    <citation type="submission" date="2020-02" db="EMBL/GenBank/DDBJ databases">
        <authorList>
            <consortium name="PulseNet: The National Subtyping Network for Foodborne Disease Surveillance"/>
            <person name="Tarr C.L."/>
            <person name="Trees E."/>
            <person name="Katz L.S."/>
            <person name="Carleton-Romer H.A."/>
            <person name="Stroika S."/>
            <person name="Kucerova Z."/>
            <person name="Roache K.F."/>
            <person name="Sabol A.L."/>
            <person name="Besser J."/>
            <person name="Gerner-Smidt P."/>
        </authorList>
    </citation>
    <scope>NUCLEOTIDE SEQUENCE [LARGE SCALE GENOMIC DNA]</scope>
    <source>
        <strain evidence="3 12">2014C-3796</strain>
    </source>
</reference>
<dbReference type="EMBL" id="AASXRC010000017">
    <property type="protein sequence ID" value="EFI0214132.1"/>
    <property type="molecule type" value="Genomic_DNA"/>
</dbReference>
<reference evidence="8 9" key="1">
    <citation type="submission" date="2018-06" db="EMBL/GenBank/DDBJ databases">
        <authorList>
            <consortium name="Pathogen Informatics"/>
            <person name="Doyle S."/>
        </authorList>
    </citation>
    <scope>NUCLEOTIDE SEQUENCE [LARGE SCALE GENOMIC DNA]</scope>
    <source>
        <strain evidence="4 8">NCTC8009</strain>
        <strain evidence="6 11">NCTC8179</strain>
        <strain evidence="7 10">NCTC8333</strain>
        <strain evidence="5 9">NCTC8622</strain>
    </source>
</reference>
<evidence type="ECO:0000313" key="6">
    <source>
        <dbReference type="EMBL" id="STK45803.1"/>
    </source>
</evidence>
<evidence type="ECO:0000313" key="5">
    <source>
        <dbReference type="EMBL" id="STI85178.1"/>
    </source>
</evidence>
<evidence type="ECO:0000313" key="7">
    <source>
        <dbReference type="EMBL" id="STM23253.1"/>
    </source>
</evidence>
<dbReference type="Proteomes" id="UP000254718">
    <property type="component" value="Unassembled WGS sequence"/>
</dbReference>
<dbReference type="Proteomes" id="UP000255543">
    <property type="component" value="Unassembled WGS sequence"/>
</dbReference>
<accession>A0A0F3SD89</accession>
<evidence type="ECO:0008006" key="13">
    <source>
        <dbReference type="Google" id="ProtNLM"/>
    </source>
</evidence>
<dbReference type="EMBL" id="UGFE01000002">
    <property type="protein sequence ID" value="STM23253.1"/>
    <property type="molecule type" value="Genomic_DNA"/>
</dbReference>
<dbReference type="EMBL" id="UGEB01000001">
    <property type="protein sequence ID" value="STK45803.1"/>
    <property type="molecule type" value="Genomic_DNA"/>
</dbReference>
<evidence type="ECO:0000256" key="1">
    <source>
        <dbReference type="SAM" id="MobiDB-lite"/>
    </source>
</evidence>
<evidence type="ECO:0000313" key="12">
    <source>
        <dbReference type="Proteomes" id="UP000521994"/>
    </source>
</evidence>
<feature type="region of interest" description="Disordered" evidence="1">
    <location>
        <begin position="103"/>
        <end position="127"/>
    </location>
</feature>
<evidence type="ECO:0000313" key="11">
    <source>
        <dbReference type="Proteomes" id="UP000255543"/>
    </source>
</evidence>
<dbReference type="Proteomes" id="UP000254079">
    <property type="component" value="Unassembled WGS sequence"/>
</dbReference>
<dbReference type="Proteomes" id="UP000521994">
    <property type="component" value="Unassembled WGS sequence"/>
</dbReference>
<dbReference type="Proteomes" id="UP000250991">
    <property type="component" value="Unassembled WGS sequence"/>
</dbReference>
<evidence type="ECO:0000313" key="3">
    <source>
        <dbReference type="EMBL" id="EFI0214132.1"/>
    </source>
</evidence>
<feature type="signal peptide" evidence="2">
    <location>
        <begin position="1"/>
        <end position="21"/>
    </location>
</feature>
<evidence type="ECO:0000256" key="2">
    <source>
        <dbReference type="SAM" id="SignalP"/>
    </source>
</evidence>